<reference evidence="1" key="1">
    <citation type="submission" date="2023-05" db="EMBL/GenBank/DDBJ databases">
        <title>Nepenthes gracilis genome sequencing.</title>
        <authorList>
            <person name="Fukushima K."/>
        </authorList>
    </citation>
    <scope>NUCLEOTIDE SEQUENCE</scope>
    <source>
        <strain evidence="1">SING2019-196</strain>
    </source>
</reference>
<evidence type="ECO:0000313" key="1">
    <source>
        <dbReference type="EMBL" id="GMH02720.1"/>
    </source>
</evidence>
<name>A0AAD3S1K7_NEPGR</name>
<accession>A0AAD3S1K7</accession>
<protein>
    <submittedName>
        <fullName evidence="1">Uncharacterized protein</fullName>
    </submittedName>
</protein>
<sequence length="70" mass="7863">MSGSTGFNQPFNSASDVRWVLQGQPPVQQQPAYGYAQKAAYPMLLPPYYYNYLPERGGLEQTNHFTVPPP</sequence>
<dbReference type="AlphaFoldDB" id="A0AAD3S1K7"/>
<organism evidence="1 2">
    <name type="scientific">Nepenthes gracilis</name>
    <name type="common">Slender pitcher plant</name>
    <dbReference type="NCBI Taxonomy" id="150966"/>
    <lineage>
        <taxon>Eukaryota</taxon>
        <taxon>Viridiplantae</taxon>
        <taxon>Streptophyta</taxon>
        <taxon>Embryophyta</taxon>
        <taxon>Tracheophyta</taxon>
        <taxon>Spermatophyta</taxon>
        <taxon>Magnoliopsida</taxon>
        <taxon>eudicotyledons</taxon>
        <taxon>Gunneridae</taxon>
        <taxon>Pentapetalae</taxon>
        <taxon>Caryophyllales</taxon>
        <taxon>Nepenthaceae</taxon>
        <taxon>Nepenthes</taxon>
    </lineage>
</organism>
<proteinExistence type="predicted"/>
<dbReference type="EMBL" id="BSYO01000004">
    <property type="protein sequence ID" value="GMH02720.1"/>
    <property type="molecule type" value="Genomic_DNA"/>
</dbReference>
<gene>
    <name evidence="1" type="ORF">Nepgr_004559</name>
</gene>
<dbReference type="Proteomes" id="UP001279734">
    <property type="component" value="Unassembled WGS sequence"/>
</dbReference>
<keyword evidence="2" id="KW-1185">Reference proteome</keyword>
<comment type="caution">
    <text evidence="1">The sequence shown here is derived from an EMBL/GenBank/DDBJ whole genome shotgun (WGS) entry which is preliminary data.</text>
</comment>
<evidence type="ECO:0000313" key="2">
    <source>
        <dbReference type="Proteomes" id="UP001279734"/>
    </source>
</evidence>